<proteinExistence type="predicted"/>
<feature type="transmembrane region" description="Helical" evidence="1">
    <location>
        <begin position="209"/>
        <end position="227"/>
    </location>
</feature>
<feature type="transmembrane region" description="Helical" evidence="1">
    <location>
        <begin position="311"/>
        <end position="330"/>
    </location>
</feature>
<keyword evidence="1" id="KW-1133">Transmembrane helix</keyword>
<feature type="transmembrane region" description="Helical" evidence="1">
    <location>
        <begin position="179"/>
        <end position="197"/>
    </location>
</feature>
<feature type="transmembrane region" description="Helical" evidence="1">
    <location>
        <begin position="443"/>
        <end position="463"/>
    </location>
</feature>
<dbReference type="RefSeq" id="WP_175103035.1">
    <property type="nucleotide sequence ID" value="NZ_CADIKM010000002.1"/>
</dbReference>
<dbReference type="PANTHER" id="PTHR37422:SF13">
    <property type="entry name" value="LIPOPOLYSACCHARIDE BIOSYNTHESIS PROTEIN PA4999-RELATED"/>
    <property type="match status" value="1"/>
</dbReference>
<name>A0A6S7AUI5_9BURK</name>
<feature type="transmembrane region" description="Helical" evidence="1">
    <location>
        <begin position="118"/>
        <end position="136"/>
    </location>
</feature>
<dbReference type="AlphaFoldDB" id="A0A6S7AUI5"/>
<feature type="transmembrane region" description="Helical" evidence="1">
    <location>
        <begin position="94"/>
        <end position="111"/>
    </location>
</feature>
<feature type="transmembrane region" description="Helical" evidence="1">
    <location>
        <begin position="483"/>
        <end position="516"/>
    </location>
</feature>
<feature type="transmembrane region" description="Helical" evidence="1">
    <location>
        <begin position="67"/>
        <end position="88"/>
    </location>
</feature>
<accession>A0A6S7AUI5</accession>
<dbReference type="PANTHER" id="PTHR37422">
    <property type="entry name" value="TEICHURONIC ACID BIOSYNTHESIS PROTEIN TUAE"/>
    <property type="match status" value="1"/>
</dbReference>
<keyword evidence="1" id="KW-0472">Membrane</keyword>
<dbReference type="Proteomes" id="UP000494115">
    <property type="component" value="Unassembled WGS sequence"/>
</dbReference>
<feature type="transmembrane region" description="Helical" evidence="1">
    <location>
        <begin position="239"/>
        <end position="264"/>
    </location>
</feature>
<evidence type="ECO:0000313" key="3">
    <source>
        <dbReference type="Proteomes" id="UP000494115"/>
    </source>
</evidence>
<evidence type="ECO:0008006" key="4">
    <source>
        <dbReference type="Google" id="ProtNLM"/>
    </source>
</evidence>
<evidence type="ECO:0000256" key="1">
    <source>
        <dbReference type="SAM" id="Phobius"/>
    </source>
</evidence>
<reference evidence="2 3" key="1">
    <citation type="submission" date="2020-04" db="EMBL/GenBank/DDBJ databases">
        <authorList>
            <person name="De Canck E."/>
        </authorList>
    </citation>
    <scope>NUCLEOTIDE SEQUENCE [LARGE SCALE GENOMIC DNA]</scope>
    <source>
        <strain evidence="2 3">LMG 28138</strain>
    </source>
</reference>
<organism evidence="2 3">
    <name type="scientific">Pararobbsia alpina</name>
    <dbReference type="NCBI Taxonomy" id="621374"/>
    <lineage>
        <taxon>Bacteria</taxon>
        <taxon>Pseudomonadati</taxon>
        <taxon>Pseudomonadota</taxon>
        <taxon>Betaproteobacteria</taxon>
        <taxon>Burkholderiales</taxon>
        <taxon>Burkholderiaceae</taxon>
        <taxon>Pararobbsia</taxon>
    </lineage>
</organism>
<gene>
    <name evidence="2" type="ORF">LMG28138_00466</name>
</gene>
<evidence type="ECO:0000313" key="2">
    <source>
        <dbReference type="EMBL" id="CAB3778387.1"/>
    </source>
</evidence>
<sequence>MMRVHDPARARYAGSGTLSVQHEIEAQSTHVTPHDAWGRRFPGALLAQRAWAPQHVEEPRRLRGWRVVVASPAFPAALLFGVTLLLIAAHQGRLLQLFYPIASLLVGVLLYRTHPVHWLAFVCWLMFLSPEVRRLADYFNGTFTQSSPIIVAPLMVAALSCLGVLRYHRVLAQRRAMPLMLAILGVLYGYAVGVVRAGPLPATYAMTQWLLPPLIGFHLLIHWWRYGEFRRVLMRTFKFGALVMGTYGVIEFVVMPPWDVFWLISSQMKSEGDPVPFGIRVASTMNSSGPYAVTAMVCLLFLMADSGKLRAIAACAVLTSLLLTSVRTAWGGLVIGLMFPLLGLKLRMRVRLIGSALALAVLTLPLMSIDKIAEPVLKRVQSIGDLGNDSSFADRSAFYANFLDTALTDIAGQGLGSTGAATKLDSGPRGSQMSVFDSGLMEIPFVLGWPGSLLFSGGVLWLLARAFVCACRIRKDRMASSGVGIGIGLLAMLISANMLTGLTGMFFYISVILPVIGRRAIRQGLAAPVESK</sequence>
<dbReference type="EMBL" id="CADIKM010000002">
    <property type="protein sequence ID" value="CAB3778387.1"/>
    <property type="molecule type" value="Genomic_DNA"/>
</dbReference>
<keyword evidence="1" id="KW-0812">Transmembrane</keyword>
<dbReference type="InterPro" id="IPR051533">
    <property type="entry name" value="WaaL-like"/>
</dbReference>
<feature type="transmembrane region" description="Helical" evidence="1">
    <location>
        <begin position="284"/>
        <end position="304"/>
    </location>
</feature>
<keyword evidence="3" id="KW-1185">Reference proteome</keyword>
<feature type="transmembrane region" description="Helical" evidence="1">
    <location>
        <begin position="148"/>
        <end position="167"/>
    </location>
</feature>
<protein>
    <recommendedName>
        <fullName evidence="4">Glucose-6-phosphate isomerase</fullName>
    </recommendedName>
</protein>